<evidence type="ECO:0000313" key="1">
    <source>
        <dbReference type="EMBL" id="SCU86006.1"/>
    </source>
</evidence>
<protein>
    <submittedName>
        <fullName evidence="1">LAME_0D04060g1_1</fullName>
    </submittedName>
</protein>
<reference evidence="2" key="1">
    <citation type="submission" date="2016-03" db="EMBL/GenBank/DDBJ databases">
        <authorList>
            <person name="Devillers Hugo."/>
        </authorList>
    </citation>
    <scope>NUCLEOTIDE SEQUENCE [LARGE SCALE GENOMIC DNA]</scope>
</reference>
<dbReference type="AlphaFoldDB" id="A0A1G4J8L3"/>
<organism evidence="1 2">
    <name type="scientific">Lachancea meyersii CBS 8951</name>
    <dbReference type="NCBI Taxonomy" id="1266667"/>
    <lineage>
        <taxon>Eukaryota</taxon>
        <taxon>Fungi</taxon>
        <taxon>Dikarya</taxon>
        <taxon>Ascomycota</taxon>
        <taxon>Saccharomycotina</taxon>
        <taxon>Saccharomycetes</taxon>
        <taxon>Saccharomycetales</taxon>
        <taxon>Saccharomycetaceae</taxon>
        <taxon>Lachancea</taxon>
    </lineage>
</organism>
<dbReference type="OrthoDB" id="4036068at2759"/>
<gene>
    <name evidence="1" type="ORF">LAME_0D04060G</name>
</gene>
<name>A0A1G4J8L3_9SACH</name>
<dbReference type="Proteomes" id="UP000191144">
    <property type="component" value="Chromosome D"/>
</dbReference>
<accession>A0A1G4J8L3</accession>
<dbReference type="EMBL" id="LT598482">
    <property type="protein sequence ID" value="SCU86006.1"/>
    <property type="molecule type" value="Genomic_DNA"/>
</dbReference>
<keyword evidence="2" id="KW-1185">Reference proteome</keyword>
<proteinExistence type="predicted"/>
<evidence type="ECO:0000313" key="2">
    <source>
        <dbReference type="Proteomes" id="UP000191144"/>
    </source>
</evidence>
<sequence>MSRALIRHGGLLDIGKFVSRYGYNADPAQVMISADTIYAMEKNRYSSYLNSYNCFVLLRHGGNRFEASDQKLLWRSFCGEIDSFYRRFSALASSDFTVAPSPVFFESPPKTSILSDILGVELEYGDRQCFCSFQNLNSLDSTSALRLYLEHTKASKSPARFEPIAIGIKMVSPSSAAIACIQPLLEESSQMYQGFNYEKLLEIAKRSQTSGPDPMRKEVKGLLEVLAGNRLLTPRLAKLDRWLLLTADHVASATDDDT</sequence>